<dbReference type="Proteomes" id="UP000051242">
    <property type="component" value="Unassembled WGS sequence"/>
</dbReference>
<dbReference type="Pfam" id="PF13193">
    <property type="entry name" value="AMP-binding_C"/>
    <property type="match status" value="1"/>
</dbReference>
<reference evidence="6 7" key="1">
    <citation type="submission" date="2015-10" db="EMBL/GenBank/DDBJ databases">
        <title>Metagenome-Assembled Genomes uncover a global brackish microbiome.</title>
        <authorList>
            <person name="Hugerth L.W."/>
            <person name="Larsson J."/>
            <person name="Alneberg J."/>
            <person name="Lindh M.V."/>
            <person name="Legrand C."/>
            <person name="Pinhassi J."/>
            <person name="Andersson A.F."/>
        </authorList>
    </citation>
    <scope>NUCLEOTIDE SEQUENCE [LARGE SCALE GENOMIC DNA]</scope>
    <source>
        <strain evidence="6">BACL22 MAG-120619-bin3</strain>
    </source>
</reference>
<keyword evidence="3" id="KW-0812">Transmembrane</keyword>
<protein>
    <submittedName>
        <fullName evidence="6">AAS bifunctional protein</fullName>
    </submittedName>
</protein>
<dbReference type="Gene3D" id="3.30.300.30">
    <property type="match status" value="1"/>
</dbReference>
<proteinExistence type="inferred from homology"/>
<feature type="domain" description="AMP-binding enzyme C-terminal" evidence="5">
    <location>
        <begin position="417"/>
        <end position="488"/>
    </location>
</feature>
<sequence length="506" mass="56012">MLQHRFIDSARQSPKKVAFIDRTTGRDITFKQALLAGLILARRFRKLERGRIGIMLPTSGGGALAVLGAVMAGRTPVMINYSTGAKKNCRYAQHQCDFHTIITTRALLEKTGCPQLSDMLFIEDILATLSPLEKGFAFIKTLLPTPLLKRLVGRNDLETPAVILFTSGSEKDPKVVQLTQRNILSNIDSFCTHMEIYGMDRLLAVLPYFHVFGLTINLWTPLCLGMTSITYANPLEFKTVAKIIRDTKPELLIGTPVFLEGYIRQSEPGDFNSIKLAVSGADKCPESLRQLYREKQNLEIHEGYGTTETSPVISANPRSDNRAGSIGVPIPGVQVKILSYETGEECPAGEVGKILVRGDNVMGGYLNDVEESSLKLKSGWYDTGDLGYMDADGYLYHKGRLKRFVKIGGEMVSLVAVEECLNNVTDMDCECCVVELPDSKRGSKIVAVTSKDVDSSKTNKRLSEDLPNIALPRKYVTVSSFPRMGSGKTDFRGLTEHVWLLEQEED</sequence>
<evidence type="ECO:0000256" key="1">
    <source>
        <dbReference type="ARBA" id="ARBA00006432"/>
    </source>
</evidence>
<dbReference type="PANTHER" id="PTHR43201:SF5">
    <property type="entry name" value="MEDIUM-CHAIN ACYL-COA LIGASE ACSF2, MITOCHONDRIAL"/>
    <property type="match status" value="1"/>
</dbReference>
<dbReference type="Pfam" id="PF00501">
    <property type="entry name" value="AMP-binding"/>
    <property type="match status" value="1"/>
</dbReference>
<accession>A0A0R2TBI0</accession>
<dbReference type="Gene3D" id="3.40.50.12780">
    <property type="entry name" value="N-terminal domain of ligase-like"/>
    <property type="match status" value="1"/>
</dbReference>
<feature type="domain" description="AMP-dependent synthetase/ligase" evidence="4">
    <location>
        <begin position="8"/>
        <end position="366"/>
    </location>
</feature>
<dbReference type="InterPro" id="IPR045851">
    <property type="entry name" value="AMP-bd_C_sf"/>
</dbReference>
<organism evidence="6 7">
    <name type="scientific">OM182 bacterium BACL3 MAG-120619-bin3</name>
    <dbReference type="NCBI Taxonomy" id="1655593"/>
    <lineage>
        <taxon>Bacteria</taxon>
        <taxon>Pseudomonadati</taxon>
        <taxon>Pseudomonadota</taxon>
        <taxon>Gammaproteobacteria</taxon>
        <taxon>OMG group</taxon>
        <taxon>OM182 clade</taxon>
    </lineage>
</organism>
<dbReference type="GO" id="GO:0006631">
    <property type="term" value="P:fatty acid metabolic process"/>
    <property type="evidence" value="ECO:0007669"/>
    <property type="project" value="TreeGrafter"/>
</dbReference>
<dbReference type="AlphaFoldDB" id="A0A0R2TBI0"/>
<evidence type="ECO:0000313" key="6">
    <source>
        <dbReference type="EMBL" id="KRO82802.1"/>
    </source>
</evidence>
<dbReference type="InterPro" id="IPR000873">
    <property type="entry name" value="AMP-dep_synth/lig_dom"/>
</dbReference>
<gene>
    <name evidence="6" type="ORF">ABR85_07435</name>
</gene>
<name>A0A0R2TBI0_9GAMM</name>
<evidence type="ECO:0000256" key="3">
    <source>
        <dbReference type="SAM" id="Phobius"/>
    </source>
</evidence>
<keyword evidence="3" id="KW-1133">Transmembrane helix</keyword>
<keyword evidence="3" id="KW-0472">Membrane</keyword>
<dbReference type="EMBL" id="LICD01000029">
    <property type="protein sequence ID" value="KRO82802.1"/>
    <property type="molecule type" value="Genomic_DNA"/>
</dbReference>
<dbReference type="InterPro" id="IPR042099">
    <property type="entry name" value="ANL_N_sf"/>
</dbReference>
<evidence type="ECO:0000256" key="2">
    <source>
        <dbReference type="ARBA" id="ARBA00022598"/>
    </source>
</evidence>
<dbReference type="PANTHER" id="PTHR43201">
    <property type="entry name" value="ACYL-COA SYNTHETASE"/>
    <property type="match status" value="1"/>
</dbReference>
<comment type="similarity">
    <text evidence="1">Belongs to the ATP-dependent AMP-binding enzyme family.</text>
</comment>
<dbReference type="SUPFAM" id="SSF56801">
    <property type="entry name" value="Acetyl-CoA synthetase-like"/>
    <property type="match status" value="1"/>
</dbReference>
<evidence type="ECO:0000259" key="5">
    <source>
        <dbReference type="Pfam" id="PF13193"/>
    </source>
</evidence>
<evidence type="ECO:0000259" key="4">
    <source>
        <dbReference type="Pfam" id="PF00501"/>
    </source>
</evidence>
<comment type="caution">
    <text evidence="6">The sequence shown here is derived from an EMBL/GenBank/DDBJ whole genome shotgun (WGS) entry which is preliminary data.</text>
</comment>
<dbReference type="InterPro" id="IPR025110">
    <property type="entry name" value="AMP-bd_C"/>
</dbReference>
<dbReference type="GO" id="GO:0031956">
    <property type="term" value="F:medium-chain fatty acid-CoA ligase activity"/>
    <property type="evidence" value="ECO:0007669"/>
    <property type="project" value="TreeGrafter"/>
</dbReference>
<feature type="transmembrane region" description="Helical" evidence="3">
    <location>
        <begin position="52"/>
        <end position="72"/>
    </location>
</feature>
<keyword evidence="2" id="KW-0436">Ligase</keyword>
<evidence type="ECO:0000313" key="7">
    <source>
        <dbReference type="Proteomes" id="UP000051242"/>
    </source>
</evidence>